<sequence>MIHVLVTAKDGQLGQCFQSLAVKHPNIQFVFKSSSDLDITNTANIEDALKDHTFDYCINCAAYTAVDKAEEAIELVDKVNHIGAKLLAESCKKFNVTLIHVSTDFVFDGKATVPYLEDDITNPLGVYGKTKLAGEQAISNVLENYFIIRTSWLYSEYGNNFLKTMLRLSKERNEIGVVGDQVGSPTYARDLADMILRLIESKNTSYGVYHYSNKGVVSWYDFAKEIFKLSDSSITLNKIETKDYPTPAVRPKYSVLHTERISKLLDLKIPNWKVSLTQAISNL</sequence>
<evidence type="ECO:0000259" key="7">
    <source>
        <dbReference type="Pfam" id="PF04321"/>
    </source>
</evidence>
<dbReference type="SUPFAM" id="SSF51735">
    <property type="entry name" value="NAD(P)-binding Rossmann-fold domains"/>
    <property type="match status" value="1"/>
</dbReference>
<dbReference type="PANTHER" id="PTHR10491:SF4">
    <property type="entry name" value="METHIONINE ADENOSYLTRANSFERASE 2 SUBUNIT BETA"/>
    <property type="match status" value="1"/>
</dbReference>
<dbReference type="Proteomes" id="UP001501682">
    <property type="component" value="Unassembled WGS sequence"/>
</dbReference>
<feature type="domain" description="RmlD-like substrate binding" evidence="7">
    <location>
        <begin position="3"/>
        <end position="282"/>
    </location>
</feature>
<comment type="similarity">
    <text evidence="2 6">Belongs to the dTDP-4-dehydrorhamnose reductase family.</text>
</comment>
<dbReference type="Gene3D" id="3.40.50.720">
    <property type="entry name" value="NAD(P)-binding Rossmann-like Domain"/>
    <property type="match status" value="1"/>
</dbReference>
<reference evidence="9" key="1">
    <citation type="journal article" date="2019" name="Int. J. Syst. Evol. Microbiol.">
        <title>The Global Catalogue of Microorganisms (GCM) 10K type strain sequencing project: providing services to taxonomists for standard genome sequencing and annotation.</title>
        <authorList>
            <consortium name="The Broad Institute Genomics Platform"/>
            <consortium name="The Broad Institute Genome Sequencing Center for Infectious Disease"/>
            <person name="Wu L."/>
            <person name="Ma J."/>
        </authorList>
    </citation>
    <scope>NUCLEOTIDE SEQUENCE [LARGE SCALE GENOMIC DNA]</scope>
    <source>
        <strain evidence="9">JCM 17633</strain>
    </source>
</reference>
<dbReference type="CDD" id="cd05254">
    <property type="entry name" value="dTDP_HR_like_SDR_e"/>
    <property type="match status" value="1"/>
</dbReference>
<evidence type="ECO:0000256" key="5">
    <source>
        <dbReference type="ARBA" id="ARBA00048200"/>
    </source>
</evidence>
<name>A0ABP8D056_9FLAO</name>
<dbReference type="InterPro" id="IPR005913">
    <property type="entry name" value="dTDP_dehydrorham_reduct"/>
</dbReference>
<evidence type="ECO:0000256" key="1">
    <source>
        <dbReference type="ARBA" id="ARBA00004781"/>
    </source>
</evidence>
<keyword evidence="6" id="KW-0521">NADP</keyword>
<dbReference type="Gene3D" id="3.90.25.10">
    <property type="entry name" value="UDP-galactose 4-epimerase, domain 1"/>
    <property type="match status" value="1"/>
</dbReference>
<gene>
    <name evidence="8" type="primary">rfbD</name>
    <name evidence="8" type="ORF">GCM10022292_28220</name>
</gene>
<evidence type="ECO:0000313" key="9">
    <source>
        <dbReference type="Proteomes" id="UP001501682"/>
    </source>
</evidence>
<dbReference type="EMBL" id="BAABCB010000028">
    <property type="protein sequence ID" value="GAA4245540.1"/>
    <property type="molecule type" value="Genomic_DNA"/>
</dbReference>
<dbReference type="InterPro" id="IPR029903">
    <property type="entry name" value="RmlD-like-bd"/>
</dbReference>
<evidence type="ECO:0000256" key="6">
    <source>
        <dbReference type="RuleBase" id="RU364082"/>
    </source>
</evidence>
<dbReference type="PANTHER" id="PTHR10491">
    <property type="entry name" value="DTDP-4-DEHYDRORHAMNOSE REDUCTASE"/>
    <property type="match status" value="1"/>
</dbReference>
<dbReference type="EC" id="1.1.1.133" evidence="3 6"/>
<organism evidence="8 9">
    <name type="scientific">Winogradskyella damuponensis</name>
    <dbReference type="NCBI Taxonomy" id="943939"/>
    <lineage>
        <taxon>Bacteria</taxon>
        <taxon>Pseudomonadati</taxon>
        <taxon>Bacteroidota</taxon>
        <taxon>Flavobacteriia</taxon>
        <taxon>Flavobacteriales</taxon>
        <taxon>Flavobacteriaceae</taxon>
        <taxon>Winogradskyella</taxon>
    </lineage>
</organism>
<dbReference type="NCBIfam" id="TIGR01214">
    <property type="entry name" value="rmlD"/>
    <property type="match status" value="1"/>
</dbReference>
<dbReference type="InterPro" id="IPR036291">
    <property type="entry name" value="NAD(P)-bd_dom_sf"/>
</dbReference>
<comment type="catalytic activity">
    <reaction evidence="5">
        <text>dTDP-beta-L-rhamnose + NADP(+) = dTDP-4-dehydro-beta-L-rhamnose + NADPH + H(+)</text>
        <dbReference type="Rhea" id="RHEA:21796"/>
        <dbReference type="ChEBI" id="CHEBI:15378"/>
        <dbReference type="ChEBI" id="CHEBI:57510"/>
        <dbReference type="ChEBI" id="CHEBI:57783"/>
        <dbReference type="ChEBI" id="CHEBI:58349"/>
        <dbReference type="ChEBI" id="CHEBI:62830"/>
        <dbReference type="EC" id="1.1.1.133"/>
    </reaction>
</comment>
<comment type="pathway">
    <text evidence="1 6">Carbohydrate biosynthesis; dTDP-L-rhamnose biosynthesis.</text>
</comment>
<dbReference type="Pfam" id="PF04321">
    <property type="entry name" value="RmlD_sub_bind"/>
    <property type="match status" value="1"/>
</dbReference>
<dbReference type="RefSeq" id="WP_344715583.1">
    <property type="nucleotide sequence ID" value="NZ_BAABCB010000028.1"/>
</dbReference>
<comment type="caution">
    <text evidence="8">The sequence shown here is derived from an EMBL/GenBank/DDBJ whole genome shotgun (WGS) entry which is preliminary data.</text>
</comment>
<keyword evidence="6" id="KW-0560">Oxidoreductase</keyword>
<evidence type="ECO:0000256" key="2">
    <source>
        <dbReference type="ARBA" id="ARBA00010944"/>
    </source>
</evidence>
<comment type="function">
    <text evidence="6">Catalyzes the reduction of dTDP-6-deoxy-L-lyxo-4-hexulose to yield dTDP-L-rhamnose.</text>
</comment>
<accession>A0ABP8D056</accession>
<keyword evidence="9" id="KW-1185">Reference proteome</keyword>
<evidence type="ECO:0000256" key="3">
    <source>
        <dbReference type="ARBA" id="ARBA00012929"/>
    </source>
</evidence>
<proteinExistence type="inferred from homology"/>
<evidence type="ECO:0000256" key="4">
    <source>
        <dbReference type="ARBA" id="ARBA00017099"/>
    </source>
</evidence>
<evidence type="ECO:0000313" key="8">
    <source>
        <dbReference type="EMBL" id="GAA4245540.1"/>
    </source>
</evidence>
<protein>
    <recommendedName>
        <fullName evidence="4 6">dTDP-4-dehydrorhamnose reductase</fullName>
        <ecNumber evidence="3 6">1.1.1.133</ecNumber>
    </recommendedName>
</protein>